<feature type="transmembrane region" description="Helical" evidence="13">
    <location>
        <begin position="85"/>
        <end position="110"/>
    </location>
</feature>
<dbReference type="EMBL" id="UHFF01000003">
    <property type="protein sequence ID" value="SUN69767.1"/>
    <property type="molecule type" value="Genomic_DNA"/>
</dbReference>
<dbReference type="PANTHER" id="PTHR43298">
    <property type="entry name" value="MULTIDRUG RESISTANCE PROTEIN NORM-RELATED"/>
    <property type="match status" value="1"/>
</dbReference>
<proteinExistence type="inferred from homology"/>
<evidence type="ECO:0000256" key="9">
    <source>
        <dbReference type="ARBA" id="ARBA00022989"/>
    </source>
</evidence>
<feature type="transmembrane region" description="Helical" evidence="13">
    <location>
        <begin position="340"/>
        <end position="361"/>
    </location>
</feature>
<dbReference type="GO" id="GO:0015297">
    <property type="term" value="F:antiporter activity"/>
    <property type="evidence" value="ECO:0007669"/>
    <property type="project" value="UniProtKB-KW"/>
</dbReference>
<keyword evidence="8 13" id="KW-0812">Transmembrane</keyword>
<accession>A0A380KQG7</accession>
<keyword evidence="6" id="KW-0050">Antiport</keyword>
<name>A0A380KQG7_9STRE</name>
<keyword evidence="10" id="KW-0406">Ion transport</keyword>
<dbReference type="GO" id="GO:0005886">
    <property type="term" value="C:plasma membrane"/>
    <property type="evidence" value="ECO:0007669"/>
    <property type="project" value="UniProtKB-SubCell"/>
</dbReference>
<evidence type="ECO:0000256" key="8">
    <source>
        <dbReference type="ARBA" id="ARBA00022692"/>
    </source>
</evidence>
<evidence type="ECO:0000256" key="12">
    <source>
        <dbReference type="ARBA" id="ARBA00031636"/>
    </source>
</evidence>
<feature type="transmembrane region" description="Helical" evidence="13">
    <location>
        <begin position="130"/>
        <end position="151"/>
    </location>
</feature>
<evidence type="ECO:0000256" key="3">
    <source>
        <dbReference type="ARBA" id="ARBA00010199"/>
    </source>
</evidence>
<evidence type="ECO:0000256" key="11">
    <source>
        <dbReference type="ARBA" id="ARBA00023136"/>
    </source>
</evidence>
<evidence type="ECO:0000256" key="6">
    <source>
        <dbReference type="ARBA" id="ARBA00022449"/>
    </source>
</evidence>
<keyword evidence="9 13" id="KW-1133">Transmembrane helix</keyword>
<comment type="function">
    <text evidence="1">Multidrug efflux pump.</text>
</comment>
<dbReference type="Pfam" id="PF01554">
    <property type="entry name" value="MatE"/>
    <property type="match status" value="2"/>
</dbReference>
<dbReference type="Proteomes" id="UP000254461">
    <property type="component" value="Unassembled WGS sequence"/>
</dbReference>
<dbReference type="PIRSF" id="PIRSF006603">
    <property type="entry name" value="DinF"/>
    <property type="match status" value="1"/>
</dbReference>
<evidence type="ECO:0000256" key="13">
    <source>
        <dbReference type="SAM" id="Phobius"/>
    </source>
</evidence>
<evidence type="ECO:0000313" key="14">
    <source>
        <dbReference type="EMBL" id="SUN69767.1"/>
    </source>
</evidence>
<keyword evidence="11 13" id="KW-0472">Membrane</keyword>
<feature type="transmembrane region" description="Helical" evidence="13">
    <location>
        <begin position="44"/>
        <end position="73"/>
    </location>
</feature>
<dbReference type="InterPro" id="IPR002528">
    <property type="entry name" value="MATE_fam"/>
</dbReference>
<keyword evidence="5" id="KW-0813">Transport</keyword>
<dbReference type="PANTHER" id="PTHR43298:SF2">
    <property type="entry name" value="FMN_FAD EXPORTER YEEO-RELATED"/>
    <property type="match status" value="1"/>
</dbReference>
<feature type="transmembrane region" description="Helical" evidence="13">
    <location>
        <begin position="270"/>
        <end position="287"/>
    </location>
</feature>
<gene>
    <name evidence="14" type="primary">mepA</name>
    <name evidence="14" type="ORF">NCTC12092_02044</name>
</gene>
<evidence type="ECO:0000256" key="4">
    <source>
        <dbReference type="ARBA" id="ARBA00020268"/>
    </source>
</evidence>
<comment type="subcellular location">
    <subcellularLocation>
        <location evidence="2">Cell membrane</location>
        <topology evidence="2">Multi-pass membrane protein</topology>
    </subcellularLocation>
</comment>
<evidence type="ECO:0000313" key="15">
    <source>
        <dbReference type="Proteomes" id="UP000254461"/>
    </source>
</evidence>
<feature type="transmembrane region" description="Helical" evidence="13">
    <location>
        <begin position="307"/>
        <end position="328"/>
    </location>
</feature>
<dbReference type="AlphaFoldDB" id="A0A380KQG7"/>
<protein>
    <recommendedName>
        <fullName evidence="4">Probable multidrug resistance protein NorM</fullName>
    </recommendedName>
    <alternativeName>
        <fullName evidence="12">Multidrug-efflux transporter</fullName>
    </alternativeName>
</protein>
<organism evidence="14 15">
    <name type="scientific">Streptococcus equi subsp. equi</name>
    <dbReference type="NCBI Taxonomy" id="148942"/>
    <lineage>
        <taxon>Bacteria</taxon>
        <taxon>Bacillati</taxon>
        <taxon>Bacillota</taxon>
        <taxon>Bacilli</taxon>
        <taxon>Lactobacillales</taxon>
        <taxon>Streptococcaceae</taxon>
        <taxon>Streptococcus</taxon>
    </lineage>
</organism>
<evidence type="ECO:0000256" key="10">
    <source>
        <dbReference type="ARBA" id="ARBA00023065"/>
    </source>
</evidence>
<dbReference type="InterPro" id="IPR048279">
    <property type="entry name" value="MdtK-like"/>
</dbReference>
<dbReference type="CDD" id="cd13137">
    <property type="entry name" value="MATE_NorM_like"/>
    <property type="match status" value="1"/>
</dbReference>
<sequence length="436" mass="46266">MNIMTHSRKKILSLALPSMAENILQMLMGIIDNYLAAQIGLTAVSGIAIANNILTIYQALFIALGAAVSSLIARSIGEQNHSKEIDYMANAILVTGALSVVLGLVSIVGYKSILAFLGAASLVARLGGQYLAIVGGMILSLGLLTSLGAIIRAKGQSSIPMKVSLLTNLLNAVFSALSLYVWGFGVIGIAWSTVVSRLIGVVILCQFLPIKRIIKRFANPLDKEIFSLSLPAAGERLMMRAGDVLIVTIIVRFGTEALAGNAIGETLTQFNYMPGLAMSTATVILVANQLGSGKGATIAKTVKETFLLATLMMLVMGLITYLLGPNLLPLFTADAKAQQAGMVVLVFSLLGVPATAGTLVYTAAWQGIGQAKLPFYATTIGMWLVRITLGYFIGVTLNYGLIGVWLATVLDNVTRWLILAVAFKKQQRQLSSDCHS</sequence>
<evidence type="ECO:0000256" key="5">
    <source>
        <dbReference type="ARBA" id="ARBA00022448"/>
    </source>
</evidence>
<dbReference type="GO" id="GO:0006811">
    <property type="term" value="P:monoatomic ion transport"/>
    <property type="evidence" value="ECO:0007669"/>
    <property type="project" value="UniProtKB-KW"/>
</dbReference>
<dbReference type="InterPro" id="IPR050222">
    <property type="entry name" value="MATE_MdtK"/>
</dbReference>
<dbReference type="GO" id="GO:0042910">
    <property type="term" value="F:xenobiotic transmembrane transporter activity"/>
    <property type="evidence" value="ECO:0007669"/>
    <property type="project" value="InterPro"/>
</dbReference>
<comment type="similarity">
    <text evidence="3">Belongs to the multi antimicrobial extrusion (MATE) (TC 2.A.66.1) family.</text>
</comment>
<reference evidence="14 15" key="1">
    <citation type="submission" date="2018-06" db="EMBL/GenBank/DDBJ databases">
        <authorList>
            <consortium name="Pathogen Informatics"/>
            <person name="Doyle S."/>
        </authorList>
    </citation>
    <scope>NUCLEOTIDE SEQUENCE [LARGE SCALE GENOMIC DNA]</scope>
    <source>
        <strain evidence="14 15">NCTC12092</strain>
    </source>
</reference>
<keyword evidence="7" id="KW-1003">Cell membrane</keyword>
<feature type="transmembrane region" description="Helical" evidence="13">
    <location>
        <begin position="189"/>
        <end position="208"/>
    </location>
</feature>
<dbReference type="NCBIfam" id="TIGR00797">
    <property type="entry name" value="matE"/>
    <property type="match status" value="1"/>
</dbReference>
<evidence type="ECO:0000256" key="2">
    <source>
        <dbReference type="ARBA" id="ARBA00004651"/>
    </source>
</evidence>
<evidence type="ECO:0000256" key="1">
    <source>
        <dbReference type="ARBA" id="ARBA00003408"/>
    </source>
</evidence>
<evidence type="ECO:0000256" key="7">
    <source>
        <dbReference type="ARBA" id="ARBA00022475"/>
    </source>
</evidence>
<feature type="transmembrane region" description="Helical" evidence="13">
    <location>
        <begin position="163"/>
        <end position="183"/>
    </location>
</feature>